<keyword evidence="2 3" id="KW-0040">ANK repeat</keyword>
<dbReference type="Gene3D" id="1.25.40.20">
    <property type="entry name" value="Ankyrin repeat-containing domain"/>
    <property type="match status" value="1"/>
</dbReference>
<feature type="region of interest" description="Disordered" evidence="4">
    <location>
        <begin position="222"/>
        <end position="244"/>
    </location>
</feature>
<dbReference type="PANTHER" id="PTHR24201">
    <property type="entry name" value="ANK_REP_REGION DOMAIN-CONTAINING PROTEIN"/>
    <property type="match status" value="1"/>
</dbReference>
<protein>
    <submittedName>
        <fullName evidence="5">Uncharacterized protein</fullName>
    </submittedName>
</protein>
<feature type="region of interest" description="Disordered" evidence="4">
    <location>
        <begin position="106"/>
        <end position="158"/>
    </location>
</feature>
<evidence type="ECO:0000313" key="6">
    <source>
        <dbReference type="Proteomes" id="UP000309038"/>
    </source>
</evidence>
<comment type="caution">
    <text evidence="5">The sequence shown here is derived from an EMBL/GenBank/DDBJ whole genome shotgun (WGS) entry which is preliminary data.</text>
</comment>
<sequence length="604" mass="68266">MVAFQNVYEKYLGVDEVAGGTLSLRGDSEEVGFRERFWVKIQSKYKKEAYEEEKKRKEGMSVDDNVDEASTNKIHQAWGAGRSIVSGQDKKELKKAKKEGRLSEALLDRRAKLKRSSPPPRRQAHPFNPFGEDSDDDDDDDYYSDEEEDGYWHYAGGDDYEPEYSGERMKFFMYMFEELMKGQSSRSTQQRFRHMHPHRHHGIYEGPPESAAQYEARLRLQREEQEEAEARRRREDVMRKAAQEEERAKSPVFFFGLDKQNGFTDQNVVERQEAEKRQKAKASNKKAQAEASRKAAEDKARAQREQAQALRSETFQAARNGDAAKVRKGVWEDSVDAAGGEVKEGCEIFVKSMPKDPSETLSHIAASKGDLELVKWLDTHSADMEECNSQGFTPFHIALQNGRVPILRYLFKAHSPEDDLGIYRQLPSKSLLSLALESREPEAVWMILNSKLFSRDDMNDSWKYVTSKAGRDEILKTPGLKQPDEKLAELTNLLKTFGGFTETASEKGSAASGSVPSADASERSPTEAQAPRPPQYSRPPRGQQRPNRVRPTESTPDARPPPAFSQDAVSSEQSQTANGRGRGRGRARGRGRGFYRGRGVGHAP</sequence>
<name>A0A4S4KCR6_9APHY</name>
<dbReference type="InterPro" id="IPR050776">
    <property type="entry name" value="Ank_Repeat/CDKN_Inhibitor"/>
</dbReference>
<dbReference type="PROSITE" id="PS50088">
    <property type="entry name" value="ANK_REPEAT"/>
    <property type="match status" value="1"/>
</dbReference>
<feature type="repeat" description="ANK" evidence="3">
    <location>
        <begin position="390"/>
        <end position="412"/>
    </location>
</feature>
<dbReference type="Proteomes" id="UP000309038">
    <property type="component" value="Unassembled WGS sequence"/>
</dbReference>
<dbReference type="PROSITE" id="PS50297">
    <property type="entry name" value="ANK_REP_REGION"/>
    <property type="match status" value="1"/>
</dbReference>
<keyword evidence="1" id="KW-0677">Repeat</keyword>
<dbReference type="InterPro" id="IPR002110">
    <property type="entry name" value="Ankyrin_rpt"/>
</dbReference>
<evidence type="ECO:0000313" key="5">
    <source>
        <dbReference type="EMBL" id="THG95858.1"/>
    </source>
</evidence>
<feature type="compositionally biased region" description="Basic and acidic residues" evidence="4">
    <location>
        <begin position="287"/>
        <end position="304"/>
    </location>
</feature>
<evidence type="ECO:0000256" key="2">
    <source>
        <dbReference type="ARBA" id="ARBA00023043"/>
    </source>
</evidence>
<organism evidence="5 6">
    <name type="scientific">Hermanssonia centrifuga</name>
    <dbReference type="NCBI Taxonomy" id="98765"/>
    <lineage>
        <taxon>Eukaryota</taxon>
        <taxon>Fungi</taxon>
        <taxon>Dikarya</taxon>
        <taxon>Basidiomycota</taxon>
        <taxon>Agaricomycotina</taxon>
        <taxon>Agaricomycetes</taxon>
        <taxon>Polyporales</taxon>
        <taxon>Meruliaceae</taxon>
        <taxon>Hermanssonia</taxon>
    </lineage>
</organism>
<dbReference type="Pfam" id="PF06229">
    <property type="entry name" value="FRG1"/>
    <property type="match status" value="1"/>
</dbReference>
<feature type="compositionally biased region" description="Basic residues" evidence="4">
    <location>
        <begin position="581"/>
        <end position="595"/>
    </location>
</feature>
<evidence type="ECO:0000256" key="4">
    <source>
        <dbReference type="SAM" id="MobiDB-lite"/>
    </source>
</evidence>
<feature type="region of interest" description="Disordered" evidence="4">
    <location>
        <begin position="270"/>
        <end position="307"/>
    </location>
</feature>
<keyword evidence="6" id="KW-1185">Reference proteome</keyword>
<evidence type="ECO:0000256" key="1">
    <source>
        <dbReference type="ARBA" id="ARBA00022737"/>
    </source>
</evidence>
<feature type="compositionally biased region" description="Acidic residues" evidence="4">
    <location>
        <begin position="132"/>
        <end position="149"/>
    </location>
</feature>
<accession>A0A4S4KCR6</accession>
<evidence type="ECO:0000256" key="3">
    <source>
        <dbReference type="PROSITE-ProRule" id="PRU00023"/>
    </source>
</evidence>
<feature type="region of interest" description="Disordered" evidence="4">
    <location>
        <begin position="46"/>
        <end position="81"/>
    </location>
</feature>
<dbReference type="SUPFAM" id="SSF48403">
    <property type="entry name" value="Ankyrin repeat"/>
    <property type="match status" value="1"/>
</dbReference>
<feature type="compositionally biased region" description="Basic and acidic residues" evidence="4">
    <location>
        <begin position="46"/>
        <end position="60"/>
    </location>
</feature>
<gene>
    <name evidence="5" type="ORF">EW026_g5866</name>
</gene>
<feature type="region of interest" description="Disordered" evidence="4">
    <location>
        <begin position="504"/>
        <end position="604"/>
    </location>
</feature>
<dbReference type="InterPro" id="IPR010414">
    <property type="entry name" value="FRG1"/>
</dbReference>
<dbReference type="AlphaFoldDB" id="A0A4S4KCR6"/>
<dbReference type="EMBL" id="SGPJ01000282">
    <property type="protein sequence ID" value="THG95858.1"/>
    <property type="molecule type" value="Genomic_DNA"/>
</dbReference>
<reference evidence="5 6" key="1">
    <citation type="submission" date="2019-02" db="EMBL/GenBank/DDBJ databases">
        <title>Genome sequencing of the rare red list fungi Phlebia centrifuga.</title>
        <authorList>
            <person name="Buettner E."/>
            <person name="Kellner H."/>
        </authorList>
    </citation>
    <scope>NUCLEOTIDE SEQUENCE [LARGE SCALE GENOMIC DNA]</scope>
    <source>
        <strain evidence="5 6">DSM 108282</strain>
    </source>
</reference>
<feature type="compositionally biased region" description="Polar residues" evidence="4">
    <location>
        <begin position="567"/>
        <end position="578"/>
    </location>
</feature>
<dbReference type="SMART" id="SM00248">
    <property type="entry name" value="ANK"/>
    <property type="match status" value="2"/>
</dbReference>
<dbReference type="InterPro" id="IPR036770">
    <property type="entry name" value="Ankyrin_rpt-contain_sf"/>
</dbReference>
<dbReference type="Pfam" id="PF13637">
    <property type="entry name" value="Ank_4"/>
    <property type="match status" value="1"/>
</dbReference>
<proteinExistence type="predicted"/>